<comment type="caution">
    <text evidence="2">The sequence shown here is derived from an EMBL/GenBank/DDBJ whole genome shotgun (WGS) entry which is preliminary data.</text>
</comment>
<gene>
    <name evidence="2" type="ORF">GCM10009755_16570</name>
</gene>
<organism evidence="2 3">
    <name type="scientific">Brevibacterium samyangense</name>
    <dbReference type="NCBI Taxonomy" id="366888"/>
    <lineage>
        <taxon>Bacteria</taxon>
        <taxon>Bacillati</taxon>
        <taxon>Actinomycetota</taxon>
        <taxon>Actinomycetes</taxon>
        <taxon>Micrococcales</taxon>
        <taxon>Brevibacteriaceae</taxon>
        <taxon>Brevibacterium</taxon>
    </lineage>
</organism>
<accession>A0ABN2TFL7</accession>
<proteinExistence type="predicted"/>
<evidence type="ECO:0000313" key="3">
    <source>
        <dbReference type="Proteomes" id="UP001500755"/>
    </source>
</evidence>
<evidence type="ECO:0000313" key="2">
    <source>
        <dbReference type="EMBL" id="GAA2007033.1"/>
    </source>
</evidence>
<dbReference type="Gene3D" id="3.30.450.150">
    <property type="entry name" value="Haem-degrading domain"/>
    <property type="match status" value="1"/>
</dbReference>
<dbReference type="Proteomes" id="UP001500755">
    <property type="component" value="Unassembled WGS sequence"/>
</dbReference>
<dbReference type="InterPro" id="IPR038084">
    <property type="entry name" value="PduO/GlcC-like_sf"/>
</dbReference>
<dbReference type="SUPFAM" id="SSF143744">
    <property type="entry name" value="GlcG-like"/>
    <property type="match status" value="1"/>
</dbReference>
<dbReference type="InterPro" id="IPR005624">
    <property type="entry name" value="PduO/GlcC-like"/>
</dbReference>
<sequence length="147" mass="14548">MSDTPTHISTPQIAYAKAAEAVALAVEEGAKVGIPVSVTVVDTALGLVAYGRADGTTPHSVETSRRKAQTAASTRKPSAAVVPELAEALEHGSGFVLTRIPGGLPLQFDGVHVGGLGVAGGPPPVDAEIAAAVIARLGADPVSAPAS</sequence>
<reference evidence="2 3" key="1">
    <citation type="journal article" date="2019" name="Int. J. Syst. Evol. Microbiol.">
        <title>The Global Catalogue of Microorganisms (GCM) 10K type strain sequencing project: providing services to taxonomists for standard genome sequencing and annotation.</title>
        <authorList>
            <consortium name="The Broad Institute Genomics Platform"/>
            <consortium name="The Broad Institute Genome Sequencing Center for Infectious Disease"/>
            <person name="Wu L."/>
            <person name="Ma J."/>
        </authorList>
    </citation>
    <scope>NUCLEOTIDE SEQUENCE [LARGE SCALE GENOMIC DNA]</scope>
    <source>
        <strain evidence="2 3">JCM 14546</strain>
    </source>
</reference>
<feature type="region of interest" description="Disordered" evidence="1">
    <location>
        <begin position="52"/>
        <end position="77"/>
    </location>
</feature>
<dbReference type="InterPro" id="IPR052517">
    <property type="entry name" value="GlcG_carb_metab_protein"/>
</dbReference>
<keyword evidence="3" id="KW-1185">Reference proteome</keyword>
<evidence type="ECO:0000256" key="1">
    <source>
        <dbReference type="SAM" id="MobiDB-lite"/>
    </source>
</evidence>
<protein>
    <submittedName>
        <fullName evidence="2">Heme-binding protein</fullName>
    </submittedName>
</protein>
<dbReference type="EMBL" id="BAAANO010000015">
    <property type="protein sequence ID" value="GAA2007033.1"/>
    <property type="molecule type" value="Genomic_DNA"/>
</dbReference>
<dbReference type="PANTHER" id="PTHR34309:SF10">
    <property type="entry name" value="SLR1406 PROTEIN"/>
    <property type="match status" value="1"/>
</dbReference>
<name>A0ABN2TFL7_9MICO</name>
<dbReference type="Pfam" id="PF03928">
    <property type="entry name" value="HbpS-like"/>
    <property type="match status" value="1"/>
</dbReference>
<dbReference type="RefSeq" id="WP_344308705.1">
    <property type="nucleotide sequence ID" value="NZ_BAAANO010000015.1"/>
</dbReference>
<dbReference type="PANTHER" id="PTHR34309">
    <property type="entry name" value="SLR1406 PROTEIN"/>
    <property type="match status" value="1"/>
</dbReference>